<organism evidence="4 5">
    <name type="scientific">Candidatus Magnetobacterium casense</name>
    <dbReference type="NCBI Taxonomy" id="1455061"/>
    <lineage>
        <taxon>Bacteria</taxon>
        <taxon>Pseudomonadati</taxon>
        <taxon>Nitrospirota</taxon>
        <taxon>Thermodesulfovibrionia</taxon>
        <taxon>Thermodesulfovibrionales</taxon>
        <taxon>Candidatus Magnetobacteriaceae</taxon>
        <taxon>Candidatus Magnetobacterium</taxon>
    </lineage>
</organism>
<reference evidence="4 5" key="1">
    <citation type="journal article" date="2020" name="J Geophys Res Biogeosci">
        <title>Magnetotaxis as an Adaptation to Enable Bacterial Shuttling of Microbial Sulfur and Sulfur Cycling Across Aquatic Oxic#Anoxic Interfaces.</title>
        <authorList>
            <person name="Li J."/>
            <person name="Liu P."/>
            <person name="Wang J."/>
            <person name="Roberts A.P."/>
            <person name="Pan Y."/>
        </authorList>
    </citation>
    <scope>NUCLEOTIDE SEQUENCE [LARGE SCALE GENOMIC DNA]</scope>
    <source>
        <strain evidence="4 5">MYR-1_YQ</strain>
    </source>
</reference>
<dbReference type="InterPro" id="IPR036513">
    <property type="entry name" value="STAS_dom_sf"/>
</dbReference>
<evidence type="ECO:0000313" key="5">
    <source>
        <dbReference type="Proteomes" id="UP001196980"/>
    </source>
</evidence>
<dbReference type="NCBIfam" id="TIGR00377">
    <property type="entry name" value="ant_ant_sig"/>
    <property type="match status" value="1"/>
</dbReference>
<evidence type="ECO:0000313" key="4">
    <source>
        <dbReference type="EMBL" id="MBV6341177.1"/>
    </source>
</evidence>
<name>A0ABS6RX16_9BACT</name>
<dbReference type="PROSITE" id="PS50801">
    <property type="entry name" value="STAS"/>
    <property type="match status" value="1"/>
</dbReference>
<keyword evidence="5" id="KW-1185">Reference proteome</keyword>
<comment type="caution">
    <text evidence="4">The sequence shown here is derived from an EMBL/GenBank/DDBJ whole genome shotgun (WGS) entry which is preliminary data.</text>
</comment>
<dbReference type="InterPro" id="IPR003658">
    <property type="entry name" value="Anti-sigma_ant"/>
</dbReference>
<gene>
    <name evidence="4" type="ORF">HWQ67_06220</name>
</gene>
<dbReference type="InterPro" id="IPR002645">
    <property type="entry name" value="STAS_dom"/>
</dbReference>
<proteinExistence type="inferred from homology"/>
<dbReference type="EMBL" id="JABXWD010000079">
    <property type="protein sequence ID" value="MBV6341177.1"/>
    <property type="molecule type" value="Genomic_DNA"/>
</dbReference>
<accession>A0ABS6RX16</accession>
<feature type="domain" description="STAS" evidence="3">
    <location>
        <begin position="1"/>
        <end position="108"/>
    </location>
</feature>
<sequence length="109" mass="11770">MVTVSTVSGVTVVAIEGSVDSNSVPAIQRQVVEGMEGKDKVVIDMKKVSFLSSAGLRMLMLVYRQMKSRNGKVVLVSVMEEIVEVMKMTGFINFFVIADDVQAGIKAIG</sequence>
<protein>
    <recommendedName>
        <fullName evidence="2">Anti-sigma factor antagonist</fullName>
    </recommendedName>
</protein>
<dbReference type="RefSeq" id="WP_218251805.1">
    <property type="nucleotide sequence ID" value="NZ_JABXWD010000079.1"/>
</dbReference>
<dbReference type="PANTHER" id="PTHR33495">
    <property type="entry name" value="ANTI-SIGMA FACTOR ANTAGONIST TM_1081-RELATED-RELATED"/>
    <property type="match status" value="1"/>
</dbReference>
<evidence type="ECO:0000259" key="3">
    <source>
        <dbReference type="PROSITE" id="PS50801"/>
    </source>
</evidence>
<evidence type="ECO:0000256" key="1">
    <source>
        <dbReference type="ARBA" id="ARBA00009013"/>
    </source>
</evidence>
<dbReference type="PANTHER" id="PTHR33495:SF14">
    <property type="entry name" value="ANTI-SIGMA FACTOR ANTAGONIST"/>
    <property type="match status" value="1"/>
</dbReference>
<dbReference type="CDD" id="cd07043">
    <property type="entry name" value="STAS_anti-anti-sigma_factors"/>
    <property type="match status" value="1"/>
</dbReference>
<dbReference type="Pfam" id="PF01740">
    <property type="entry name" value="STAS"/>
    <property type="match status" value="1"/>
</dbReference>
<dbReference type="Proteomes" id="UP001196980">
    <property type="component" value="Unassembled WGS sequence"/>
</dbReference>
<dbReference type="SUPFAM" id="SSF52091">
    <property type="entry name" value="SpoIIaa-like"/>
    <property type="match status" value="1"/>
</dbReference>
<comment type="similarity">
    <text evidence="1 2">Belongs to the anti-sigma-factor antagonist family.</text>
</comment>
<evidence type="ECO:0000256" key="2">
    <source>
        <dbReference type="RuleBase" id="RU003749"/>
    </source>
</evidence>
<dbReference type="Gene3D" id="3.30.750.24">
    <property type="entry name" value="STAS domain"/>
    <property type="match status" value="1"/>
</dbReference>